<feature type="domain" description="AIG1-type G" evidence="4">
    <location>
        <begin position="1"/>
        <end position="205"/>
    </location>
</feature>
<dbReference type="GO" id="GO:0005525">
    <property type="term" value="F:GTP binding"/>
    <property type="evidence" value="ECO:0007669"/>
    <property type="project" value="UniProtKB-KW"/>
</dbReference>
<keyword evidence="6" id="KW-1185">Reference proteome</keyword>
<evidence type="ECO:0000256" key="2">
    <source>
        <dbReference type="ARBA" id="ARBA00022741"/>
    </source>
</evidence>
<name>A0AA88YNH1_PINIB</name>
<dbReference type="SUPFAM" id="SSF52540">
    <property type="entry name" value="P-loop containing nucleoside triphosphate hydrolases"/>
    <property type="match status" value="1"/>
</dbReference>
<dbReference type="PANTHER" id="PTHR10903:SF184">
    <property type="entry name" value="GTP-BINDING PROTEIN A"/>
    <property type="match status" value="1"/>
</dbReference>
<dbReference type="Pfam" id="PF04548">
    <property type="entry name" value="AIG1"/>
    <property type="match status" value="1"/>
</dbReference>
<reference evidence="5" key="1">
    <citation type="submission" date="2019-08" db="EMBL/GenBank/DDBJ databases">
        <title>The improved chromosome-level genome for the pearl oyster Pinctada fucata martensii using PacBio sequencing and Hi-C.</title>
        <authorList>
            <person name="Zheng Z."/>
        </authorList>
    </citation>
    <scope>NUCLEOTIDE SEQUENCE</scope>
    <source>
        <strain evidence="5">ZZ-2019</strain>
        <tissue evidence="5">Adductor muscle</tissue>
    </source>
</reference>
<evidence type="ECO:0000256" key="3">
    <source>
        <dbReference type="ARBA" id="ARBA00023134"/>
    </source>
</evidence>
<dbReference type="AlphaFoldDB" id="A0AA88YNH1"/>
<dbReference type="PANTHER" id="PTHR10903">
    <property type="entry name" value="GTPASE, IMAP FAMILY MEMBER-RELATED"/>
    <property type="match status" value="1"/>
</dbReference>
<dbReference type="InterPro" id="IPR027417">
    <property type="entry name" value="P-loop_NTPase"/>
</dbReference>
<dbReference type="EMBL" id="VSWD01000001">
    <property type="protein sequence ID" value="KAK3108917.1"/>
    <property type="molecule type" value="Genomic_DNA"/>
</dbReference>
<dbReference type="PROSITE" id="PS51720">
    <property type="entry name" value="G_AIG1"/>
    <property type="match status" value="1"/>
</dbReference>
<accession>A0AA88YNH1</accession>
<evidence type="ECO:0000256" key="1">
    <source>
        <dbReference type="ARBA" id="ARBA00008535"/>
    </source>
</evidence>
<dbReference type="Proteomes" id="UP001186944">
    <property type="component" value="Unassembled WGS sequence"/>
</dbReference>
<protein>
    <recommendedName>
        <fullName evidence="4">AIG1-type G domain-containing protein</fullName>
    </recommendedName>
</protein>
<comment type="similarity">
    <text evidence="1">Belongs to the TRAFAC class TrmE-Era-EngA-EngB-Septin-like GTPase superfamily. AIG1/Toc34/Toc159-like paraseptin GTPase family. IAN subfamily.</text>
</comment>
<dbReference type="Gene3D" id="3.40.50.300">
    <property type="entry name" value="P-loop containing nucleotide triphosphate hydrolases"/>
    <property type="match status" value="1"/>
</dbReference>
<sequence length="205" mass="23238">MRLVLLGVTGGGKSTLGNTILRKKRFLSRTSKTSKCTIESVEMKCESAAENVNGIEVKVVDTTGFNDLFRAKDEIKEVATSIKLLAPGPHVFLIVLNPTRFYSTDRRFLKDIEALLGTEVLYKYAMVVFTRKMEIDFDMDWQSIHEFVRARCCDEVQQFISKCNNRVIAVENLCSKVAKDAESERVLNFVGDLIQNNNNSYYKCA</sequence>
<evidence type="ECO:0000313" key="5">
    <source>
        <dbReference type="EMBL" id="KAK3108917.1"/>
    </source>
</evidence>
<proteinExistence type="inferred from homology"/>
<keyword evidence="2" id="KW-0547">Nucleotide-binding</keyword>
<keyword evidence="3" id="KW-0342">GTP-binding</keyword>
<dbReference type="InterPro" id="IPR045058">
    <property type="entry name" value="GIMA/IAN/Toc"/>
</dbReference>
<comment type="caution">
    <text evidence="5">The sequence shown here is derived from an EMBL/GenBank/DDBJ whole genome shotgun (WGS) entry which is preliminary data.</text>
</comment>
<gene>
    <name evidence="5" type="ORF">FSP39_018582</name>
</gene>
<organism evidence="5 6">
    <name type="scientific">Pinctada imbricata</name>
    <name type="common">Atlantic pearl-oyster</name>
    <name type="synonym">Pinctada martensii</name>
    <dbReference type="NCBI Taxonomy" id="66713"/>
    <lineage>
        <taxon>Eukaryota</taxon>
        <taxon>Metazoa</taxon>
        <taxon>Spiralia</taxon>
        <taxon>Lophotrochozoa</taxon>
        <taxon>Mollusca</taxon>
        <taxon>Bivalvia</taxon>
        <taxon>Autobranchia</taxon>
        <taxon>Pteriomorphia</taxon>
        <taxon>Pterioida</taxon>
        <taxon>Pterioidea</taxon>
        <taxon>Pteriidae</taxon>
        <taxon>Pinctada</taxon>
    </lineage>
</organism>
<dbReference type="InterPro" id="IPR006703">
    <property type="entry name" value="G_AIG1"/>
</dbReference>
<evidence type="ECO:0000259" key="4">
    <source>
        <dbReference type="PROSITE" id="PS51720"/>
    </source>
</evidence>
<evidence type="ECO:0000313" key="6">
    <source>
        <dbReference type="Proteomes" id="UP001186944"/>
    </source>
</evidence>